<reference evidence="2 4" key="3">
    <citation type="submission" date="2019-07" db="EMBL/GenBank/DDBJ databases">
        <title>Active sludge and wastewater microbial communities from Klosterneuburg, Austria.</title>
        <authorList>
            <person name="Wagner M."/>
        </authorList>
    </citation>
    <scope>NUCLEOTIDE SEQUENCE [LARGE SCALE GENOMIC DNA]</scope>
    <source>
        <strain evidence="2 4">Nm2</strain>
    </source>
</reference>
<evidence type="ECO:0000313" key="1">
    <source>
        <dbReference type="EMBL" id="AKH38789.1"/>
    </source>
</evidence>
<dbReference type="AlphaFoldDB" id="A0A0F7KIQ1"/>
<proteinExistence type="predicted"/>
<reference evidence="1 3" key="2">
    <citation type="journal article" date="2016" name="Genome Announc.">
        <title>Genome Sequence of Nitrosomonas communis Strain Nm2, a Mesophilic Ammonia-Oxidizing Bacterium Isolated from Mediterranean Soil.</title>
        <authorList>
            <person name="Kozlowski J.A."/>
            <person name="Kits K.D."/>
            <person name="Stein L.Y."/>
        </authorList>
    </citation>
    <scope>NUCLEOTIDE SEQUENCE [LARGE SCALE GENOMIC DNA]</scope>
    <source>
        <strain evidence="1 3">Nm2</strain>
    </source>
</reference>
<accession>A0A0F7KIQ1</accession>
<dbReference type="OrthoDB" id="8550037at2"/>
<keyword evidence="3" id="KW-1185">Reference proteome</keyword>
<organism evidence="1 3">
    <name type="scientific">Nitrosomonas communis</name>
    <dbReference type="NCBI Taxonomy" id="44574"/>
    <lineage>
        <taxon>Bacteria</taxon>
        <taxon>Pseudomonadati</taxon>
        <taxon>Pseudomonadota</taxon>
        <taxon>Betaproteobacteria</taxon>
        <taxon>Nitrosomonadales</taxon>
        <taxon>Nitrosomonadaceae</taxon>
        <taxon>Nitrosomonas</taxon>
    </lineage>
</organism>
<dbReference type="EMBL" id="CP011451">
    <property type="protein sequence ID" value="AKH38789.1"/>
    <property type="molecule type" value="Genomic_DNA"/>
</dbReference>
<evidence type="ECO:0000313" key="2">
    <source>
        <dbReference type="EMBL" id="TYP88751.1"/>
    </source>
</evidence>
<dbReference type="KEGG" id="nco:AAW31_14855"/>
<evidence type="ECO:0000313" key="4">
    <source>
        <dbReference type="Proteomes" id="UP000324176"/>
    </source>
</evidence>
<gene>
    <name evidence="1" type="ORF">AAW31_14855</name>
    <name evidence="2" type="ORF">BCL69_10196</name>
</gene>
<dbReference type="Proteomes" id="UP000324176">
    <property type="component" value="Unassembled WGS sequence"/>
</dbReference>
<dbReference type="PATRIC" id="fig|44574.3.peg.3593"/>
<dbReference type="RefSeq" id="WP_046850824.1">
    <property type="nucleotide sequence ID" value="NZ_CP011451.1"/>
</dbReference>
<evidence type="ECO:0000313" key="3">
    <source>
        <dbReference type="Proteomes" id="UP000034156"/>
    </source>
</evidence>
<dbReference type="EMBL" id="VNHT01000019">
    <property type="protein sequence ID" value="TYP88751.1"/>
    <property type="molecule type" value="Genomic_DNA"/>
</dbReference>
<protein>
    <submittedName>
        <fullName evidence="1">Uncharacterized protein</fullName>
    </submittedName>
</protein>
<reference evidence="3" key="1">
    <citation type="submission" date="2015-05" db="EMBL/GenBank/DDBJ databases">
        <title>Draft genome of Nitrosomonas communis strain Nm2.</title>
        <authorList>
            <person name="Kozlowski J.A."/>
            <person name="Kits K.D."/>
            <person name="Stein L.Y."/>
        </authorList>
    </citation>
    <scope>NUCLEOTIDE SEQUENCE [LARGE SCALE GENOMIC DNA]</scope>
    <source>
        <strain evidence="3">Nm2</strain>
    </source>
</reference>
<dbReference type="Proteomes" id="UP000034156">
    <property type="component" value="Chromosome"/>
</dbReference>
<name>A0A0F7KIQ1_9PROT</name>
<sequence>MFFKHKVINLYQILLDKFHMKFTATRKQSLTTDQNSVSKALVIVKHIDIAPEDTVWHRSKSPRFQQN</sequence>